<gene>
    <name evidence="3" type="ORF">FVW59_12025</name>
</gene>
<proteinExistence type="predicted"/>
<comment type="caution">
    <text evidence="3">The sequence shown here is derived from an EMBL/GenBank/DDBJ whole genome shotgun (WGS) entry which is preliminary data.</text>
</comment>
<dbReference type="Pfam" id="PF07396">
    <property type="entry name" value="Porin_O_P"/>
    <property type="match status" value="1"/>
</dbReference>
<sequence>MTVTKRSHFSPLATVPLLISLAGASVPAAAADKALLDILLGNGVITQEQYDGLMQKQSLTSEDILGGGAATPAPEPAAKSATLAEQPVSPQVARQIDVAVAQAVDKRMTDDSDSGFIESLGNQVALNLPVNADYTDKGFRLESKDGRYQTNLQWRAQMRYSDPYRSDPRQVSDFGGDGTRDFDTRRLRMKIGGHGYQPWLKYYFEVDLQPTRDVDDDTFSSSARLITWRADIAKWDWASLRLGQWKVDLNQERVDSSGRQQFVERSIVNRVFTVDRQMGVQLYGHLFQETPADMRYYVGAFTGEGRGTSNDDDNLMYMGRLQWNFLGRDMPWRMTDVEYTEQPTGALAFAGFTNEGVCTRWSSSGCGHLDGYEPALLAQPGQYEIDQWVQEFSFKWRGFSALQEYHNKTIRDSVNNTEDEMTGGFAQAGYFFHHLFPVVPAPLEVAFRYAYVDEPNAVDRTLENERQEYTVGLNWFFSGHNNKLTLDYSHLTLDDEFLSEDVSDNRIRLQWDVSF</sequence>
<feature type="region of interest" description="Disordered" evidence="1">
    <location>
        <begin position="64"/>
        <end position="86"/>
    </location>
</feature>
<dbReference type="SUPFAM" id="SSF56935">
    <property type="entry name" value="Porins"/>
    <property type="match status" value="1"/>
</dbReference>
<dbReference type="Gene3D" id="2.40.160.10">
    <property type="entry name" value="Porin"/>
    <property type="match status" value="1"/>
</dbReference>
<evidence type="ECO:0000256" key="1">
    <source>
        <dbReference type="SAM" id="MobiDB-lite"/>
    </source>
</evidence>
<dbReference type="InterPro" id="IPR023614">
    <property type="entry name" value="Porin_dom_sf"/>
</dbReference>
<accession>A0A5C8ZTD1</accession>
<protein>
    <submittedName>
        <fullName evidence="3">Porin</fullName>
    </submittedName>
</protein>
<dbReference type="InterPro" id="IPR010870">
    <property type="entry name" value="Porin_O/P"/>
</dbReference>
<feature type="chain" id="PRO_5023080069" evidence="2">
    <location>
        <begin position="31"/>
        <end position="515"/>
    </location>
</feature>
<dbReference type="AlphaFoldDB" id="A0A5C8ZTD1"/>
<keyword evidence="4" id="KW-1185">Reference proteome</keyword>
<feature type="signal peptide" evidence="2">
    <location>
        <begin position="1"/>
        <end position="30"/>
    </location>
</feature>
<organism evidence="3 4">
    <name type="scientific">Parahaliea aestuarii</name>
    <dbReference type="NCBI Taxonomy" id="1852021"/>
    <lineage>
        <taxon>Bacteria</taxon>
        <taxon>Pseudomonadati</taxon>
        <taxon>Pseudomonadota</taxon>
        <taxon>Gammaproteobacteria</taxon>
        <taxon>Cellvibrionales</taxon>
        <taxon>Halieaceae</taxon>
        <taxon>Parahaliea</taxon>
    </lineage>
</organism>
<dbReference type="OrthoDB" id="5442696at2"/>
<keyword evidence="2" id="KW-0732">Signal</keyword>
<name>A0A5C8ZTD1_9GAMM</name>
<evidence type="ECO:0000313" key="4">
    <source>
        <dbReference type="Proteomes" id="UP000321933"/>
    </source>
</evidence>
<evidence type="ECO:0000256" key="2">
    <source>
        <dbReference type="SAM" id="SignalP"/>
    </source>
</evidence>
<dbReference type="EMBL" id="VRYZ01000005">
    <property type="protein sequence ID" value="TXS90940.1"/>
    <property type="molecule type" value="Genomic_DNA"/>
</dbReference>
<reference evidence="3 4" key="1">
    <citation type="submission" date="2019-08" db="EMBL/GenBank/DDBJ databases">
        <title>Parahaliea maris sp. nov., isolated from the surface seawater.</title>
        <authorList>
            <person name="Liu Y."/>
        </authorList>
    </citation>
    <scope>NUCLEOTIDE SEQUENCE [LARGE SCALE GENOMIC DNA]</scope>
    <source>
        <strain evidence="3 4">S2-26</strain>
    </source>
</reference>
<evidence type="ECO:0000313" key="3">
    <source>
        <dbReference type="EMBL" id="TXS90940.1"/>
    </source>
</evidence>
<dbReference type="Proteomes" id="UP000321933">
    <property type="component" value="Unassembled WGS sequence"/>
</dbReference>